<evidence type="ECO:0000313" key="1">
    <source>
        <dbReference type="EMBL" id="CAH6723739.1"/>
    </source>
</evidence>
<protein>
    <submittedName>
        <fullName evidence="1">Protein Jlp2p</fullName>
    </submittedName>
</protein>
<organism evidence="1 2">
    <name type="scientific">[Candida] jaroonii</name>
    <dbReference type="NCBI Taxonomy" id="467808"/>
    <lineage>
        <taxon>Eukaryota</taxon>
        <taxon>Fungi</taxon>
        <taxon>Dikarya</taxon>
        <taxon>Ascomycota</taxon>
        <taxon>Saccharomycotina</taxon>
        <taxon>Pichiomycetes</taxon>
        <taxon>Debaryomycetaceae</taxon>
        <taxon>Yamadazyma</taxon>
    </lineage>
</organism>
<accession>A0ACA9YG59</accession>
<proteinExistence type="predicted"/>
<comment type="caution">
    <text evidence="1">The sequence shown here is derived from an EMBL/GenBank/DDBJ whole genome shotgun (WGS) entry which is preliminary data.</text>
</comment>
<dbReference type="EMBL" id="CALSDN010000019">
    <property type="protein sequence ID" value="CAH6723739.1"/>
    <property type="molecule type" value="Genomic_DNA"/>
</dbReference>
<reference evidence="1" key="1">
    <citation type="submission" date="2022-06" db="EMBL/GenBank/DDBJ databases">
        <authorList>
            <person name="Legras J.-L."/>
            <person name="Devillers H."/>
            <person name="Grondin C."/>
        </authorList>
    </citation>
    <scope>NUCLEOTIDE SEQUENCE</scope>
    <source>
        <strain evidence="1">CLIB 1444</strain>
    </source>
</reference>
<gene>
    <name evidence="1" type="ORF">CLIB1444_19S00826</name>
</gene>
<keyword evidence="2" id="KW-1185">Reference proteome</keyword>
<sequence length="223" mass="26155">MVYYFKAKFDDDFDVKEYSIYMGRDKVENDPLIKHSHPKDLWFHVDKVSSAHLYLELSDEQRLKKFQDLIIPSSILDQIGQLTKNNSIKGNKMPNATIIYTTVDNLISDGSMDIGTVTFSNPKLVKRINVGKKDNMIINKLNKTKTEISTDEFINNRQGEKIEFERKKKEHQRMIQNQEKELAKQYQSQRKAKDDPYGELFTEENMHASNNLTISENYEDDFM</sequence>
<dbReference type="Proteomes" id="UP001152531">
    <property type="component" value="Unassembled WGS sequence"/>
</dbReference>
<evidence type="ECO:0000313" key="2">
    <source>
        <dbReference type="Proteomes" id="UP001152531"/>
    </source>
</evidence>
<name>A0ACA9YG59_9ASCO</name>